<dbReference type="EnsemblMetazoa" id="tetur27g00600.1">
    <property type="protein sequence ID" value="tetur27g00600.1"/>
    <property type="gene ID" value="tetur27g00600"/>
</dbReference>
<evidence type="ECO:0000313" key="2">
    <source>
        <dbReference type="Proteomes" id="UP000015104"/>
    </source>
</evidence>
<reference evidence="2" key="1">
    <citation type="submission" date="2011-08" db="EMBL/GenBank/DDBJ databases">
        <authorList>
            <person name="Rombauts S."/>
        </authorList>
    </citation>
    <scope>NUCLEOTIDE SEQUENCE</scope>
    <source>
        <strain evidence="2">London</strain>
    </source>
</reference>
<proteinExistence type="predicted"/>
<reference evidence="1" key="2">
    <citation type="submission" date="2015-06" db="UniProtKB">
        <authorList>
            <consortium name="EnsemblMetazoa"/>
        </authorList>
    </citation>
    <scope>IDENTIFICATION</scope>
</reference>
<keyword evidence="2" id="KW-1185">Reference proteome</keyword>
<evidence type="ECO:0000313" key="1">
    <source>
        <dbReference type="EnsemblMetazoa" id="tetur27g00600.1"/>
    </source>
</evidence>
<dbReference type="HOGENOM" id="CLU_2925559_0_0_1"/>
<dbReference type="AlphaFoldDB" id="T1KYG5"/>
<dbReference type="EMBL" id="CAEY01000713">
    <property type="status" value="NOT_ANNOTATED_CDS"/>
    <property type="molecule type" value="Genomic_DNA"/>
</dbReference>
<protein>
    <submittedName>
        <fullName evidence="1">Uncharacterized protein</fullName>
    </submittedName>
</protein>
<organism evidence="1 2">
    <name type="scientific">Tetranychus urticae</name>
    <name type="common">Two-spotted spider mite</name>
    <dbReference type="NCBI Taxonomy" id="32264"/>
    <lineage>
        <taxon>Eukaryota</taxon>
        <taxon>Metazoa</taxon>
        <taxon>Ecdysozoa</taxon>
        <taxon>Arthropoda</taxon>
        <taxon>Chelicerata</taxon>
        <taxon>Arachnida</taxon>
        <taxon>Acari</taxon>
        <taxon>Acariformes</taxon>
        <taxon>Trombidiformes</taxon>
        <taxon>Prostigmata</taxon>
        <taxon>Eleutherengona</taxon>
        <taxon>Raphignathae</taxon>
        <taxon>Tetranychoidea</taxon>
        <taxon>Tetranychidae</taxon>
        <taxon>Tetranychus</taxon>
    </lineage>
</organism>
<accession>T1KYG5</accession>
<name>T1KYG5_TETUR</name>
<dbReference type="Proteomes" id="UP000015104">
    <property type="component" value="Unassembled WGS sequence"/>
</dbReference>
<sequence length="61" mass="7531">MFLHVINIFKAFQLLYLAHQHEWNRENQMLDLTVCIQSNINNVKEEAKRWRRKYTLKGERN</sequence>